<feature type="region of interest" description="Disordered" evidence="1">
    <location>
        <begin position="40"/>
        <end position="62"/>
    </location>
</feature>
<evidence type="ECO:0000313" key="3">
    <source>
        <dbReference type="Proteomes" id="UP001054945"/>
    </source>
</evidence>
<proteinExistence type="predicted"/>
<comment type="caution">
    <text evidence="2">The sequence shown here is derived from an EMBL/GenBank/DDBJ whole genome shotgun (WGS) entry which is preliminary data.</text>
</comment>
<protein>
    <submittedName>
        <fullName evidence="2">Uncharacterized protein</fullName>
    </submittedName>
</protein>
<name>A0AAV4UY00_CAEEX</name>
<accession>A0AAV4UY00</accession>
<dbReference type="EMBL" id="BPLR01013678">
    <property type="protein sequence ID" value="GIY62860.1"/>
    <property type="molecule type" value="Genomic_DNA"/>
</dbReference>
<dbReference type="AlphaFoldDB" id="A0AAV4UY00"/>
<organism evidence="2 3">
    <name type="scientific">Caerostris extrusa</name>
    <name type="common">Bark spider</name>
    <name type="synonym">Caerostris bankana</name>
    <dbReference type="NCBI Taxonomy" id="172846"/>
    <lineage>
        <taxon>Eukaryota</taxon>
        <taxon>Metazoa</taxon>
        <taxon>Ecdysozoa</taxon>
        <taxon>Arthropoda</taxon>
        <taxon>Chelicerata</taxon>
        <taxon>Arachnida</taxon>
        <taxon>Araneae</taxon>
        <taxon>Araneomorphae</taxon>
        <taxon>Entelegynae</taxon>
        <taxon>Araneoidea</taxon>
        <taxon>Araneidae</taxon>
        <taxon>Caerostris</taxon>
    </lineage>
</organism>
<evidence type="ECO:0000313" key="2">
    <source>
        <dbReference type="EMBL" id="GIY62860.1"/>
    </source>
</evidence>
<keyword evidence="3" id="KW-1185">Reference proteome</keyword>
<reference evidence="2 3" key="1">
    <citation type="submission" date="2021-06" db="EMBL/GenBank/DDBJ databases">
        <title>Caerostris extrusa draft genome.</title>
        <authorList>
            <person name="Kono N."/>
            <person name="Arakawa K."/>
        </authorList>
    </citation>
    <scope>NUCLEOTIDE SEQUENCE [LARGE SCALE GENOMIC DNA]</scope>
</reference>
<sequence length="123" mass="13925">MISFLLTAPKKTNTPPFFNTQKIPHKEIRKSLLGNERNKTLLHKNGRNKSRKGTEQGAFPVGGKEETETQGFFLALFVSFFFPPVSFLTLPSGPALLVTFDPLRASYQYSGNIYLLTFLIYHL</sequence>
<dbReference type="Proteomes" id="UP001054945">
    <property type="component" value="Unassembled WGS sequence"/>
</dbReference>
<feature type="compositionally biased region" description="Basic residues" evidence="1">
    <location>
        <begin position="40"/>
        <end position="51"/>
    </location>
</feature>
<gene>
    <name evidence="2" type="ORF">CEXT_667041</name>
</gene>
<evidence type="ECO:0000256" key="1">
    <source>
        <dbReference type="SAM" id="MobiDB-lite"/>
    </source>
</evidence>